<dbReference type="Proteomes" id="UP000565468">
    <property type="component" value="Unassembled WGS sequence"/>
</dbReference>
<evidence type="ECO:0000313" key="1">
    <source>
        <dbReference type="EMBL" id="NMO95564.1"/>
    </source>
</evidence>
<evidence type="ECO:0000313" key="2">
    <source>
        <dbReference type="Proteomes" id="UP000565468"/>
    </source>
</evidence>
<reference evidence="1 2" key="1">
    <citation type="submission" date="2020-04" db="EMBL/GenBank/DDBJ databases">
        <title>Paenibacillus algicola sp. nov., a novel marine bacterium producing alginate lyase.</title>
        <authorList>
            <person name="Huang H."/>
        </authorList>
    </citation>
    <scope>NUCLEOTIDE SEQUENCE [LARGE SCALE GENOMIC DNA]</scope>
    <source>
        <strain evidence="1 2">L7-75</strain>
    </source>
</reference>
<evidence type="ECO:0008006" key="3">
    <source>
        <dbReference type="Google" id="ProtNLM"/>
    </source>
</evidence>
<organism evidence="1 2">
    <name type="scientific">Paenibacillus lemnae</name>
    <dbReference type="NCBI Taxonomy" id="1330551"/>
    <lineage>
        <taxon>Bacteria</taxon>
        <taxon>Bacillati</taxon>
        <taxon>Bacillota</taxon>
        <taxon>Bacilli</taxon>
        <taxon>Bacillales</taxon>
        <taxon>Paenibacillaceae</taxon>
        <taxon>Paenibacillus</taxon>
    </lineage>
</organism>
<protein>
    <recommendedName>
        <fullName evidence="3">STAS/SEC14 domain-containing protein</fullName>
    </recommendedName>
</protein>
<dbReference type="EMBL" id="JABBPN010000004">
    <property type="protein sequence ID" value="NMO95564.1"/>
    <property type="molecule type" value="Genomic_DNA"/>
</dbReference>
<proteinExistence type="predicted"/>
<gene>
    <name evidence="1" type="ORF">HII30_07160</name>
</gene>
<dbReference type="AlphaFoldDB" id="A0A848M7M9"/>
<name>A0A848M7M9_PAELE</name>
<sequence>MIAETTMHPESNTIFISLHGFAELETTVQAVDDFEALMPTMPIHEMSLIIDCSDMAPFKQEILPVLERCYVMYNAFKHAVLVNPGKMVAKAQLQRVAKPAGFTGHFVDTVEEAWAIVKS</sequence>
<accession>A0A848M7M9</accession>
<keyword evidence="2" id="KW-1185">Reference proteome</keyword>
<dbReference type="RefSeq" id="WP_169504334.1">
    <property type="nucleotide sequence ID" value="NZ_JABBPN010000004.1"/>
</dbReference>
<comment type="caution">
    <text evidence="1">The sequence shown here is derived from an EMBL/GenBank/DDBJ whole genome shotgun (WGS) entry which is preliminary data.</text>
</comment>